<feature type="compositionally biased region" description="Polar residues" evidence="1">
    <location>
        <begin position="19"/>
        <end position="31"/>
    </location>
</feature>
<dbReference type="EMBL" id="SSMC01000002">
    <property type="protein sequence ID" value="THD67416.1"/>
    <property type="molecule type" value="Genomic_DNA"/>
</dbReference>
<dbReference type="OrthoDB" id="9939915at2"/>
<accession>A0A4V6RRS9</accession>
<dbReference type="RefSeq" id="WP_136335622.1">
    <property type="nucleotide sequence ID" value="NZ_QXMP01000031.1"/>
</dbReference>
<sequence>MLAALAPARGKGQRHGPGQPTTPAHSPTVTHNMKKPTVLKIYSSLYLIGCIIFTILNYSNLVKEEGWGMVGMIGLISIGIIGLVLDFVLTKVIKNKITLNLTELFIVLLFSIELLIEIKK</sequence>
<keyword evidence="4" id="KW-1185">Reference proteome</keyword>
<comment type="caution">
    <text evidence="3">The sequence shown here is derived from an EMBL/GenBank/DDBJ whole genome shotgun (WGS) entry which is preliminary data.</text>
</comment>
<dbReference type="AlphaFoldDB" id="A0A4V6RRS9"/>
<feature type="transmembrane region" description="Helical" evidence="2">
    <location>
        <begin position="41"/>
        <end position="60"/>
    </location>
</feature>
<keyword evidence="2" id="KW-0472">Membrane</keyword>
<gene>
    <name evidence="3" type="ORF">E7Z59_07070</name>
</gene>
<proteinExistence type="predicted"/>
<evidence type="ECO:0000313" key="3">
    <source>
        <dbReference type="EMBL" id="THD67416.1"/>
    </source>
</evidence>
<organism evidence="3 4">
    <name type="scientific">Robertkochia marina</name>
    <dbReference type="NCBI Taxonomy" id="1227945"/>
    <lineage>
        <taxon>Bacteria</taxon>
        <taxon>Pseudomonadati</taxon>
        <taxon>Bacteroidota</taxon>
        <taxon>Flavobacteriia</taxon>
        <taxon>Flavobacteriales</taxon>
        <taxon>Flavobacteriaceae</taxon>
        <taxon>Robertkochia</taxon>
    </lineage>
</organism>
<dbReference type="Proteomes" id="UP000305939">
    <property type="component" value="Unassembled WGS sequence"/>
</dbReference>
<evidence type="ECO:0000256" key="2">
    <source>
        <dbReference type="SAM" id="Phobius"/>
    </source>
</evidence>
<feature type="transmembrane region" description="Helical" evidence="2">
    <location>
        <begin position="66"/>
        <end position="85"/>
    </location>
</feature>
<feature type="transmembrane region" description="Helical" evidence="2">
    <location>
        <begin position="97"/>
        <end position="116"/>
    </location>
</feature>
<name>A0A4V6RRS9_9FLAO</name>
<keyword evidence="2" id="KW-0812">Transmembrane</keyword>
<evidence type="ECO:0000256" key="1">
    <source>
        <dbReference type="SAM" id="MobiDB-lite"/>
    </source>
</evidence>
<feature type="region of interest" description="Disordered" evidence="1">
    <location>
        <begin position="1"/>
        <end position="31"/>
    </location>
</feature>
<protein>
    <submittedName>
        <fullName evidence="3">Uncharacterized protein</fullName>
    </submittedName>
</protein>
<evidence type="ECO:0000313" key="4">
    <source>
        <dbReference type="Proteomes" id="UP000305939"/>
    </source>
</evidence>
<keyword evidence="2" id="KW-1133">Transmembrane helix</keyword>
<reference evidence="3 4" key="1">
    <citation type="submission" date="2019-04" db="EMBL/GenBank/DDBJ databases">
        <title>Draft genome sequence of Robertkochia marina CC-AMO-30D.</title>
        <authorList>
            <person name="Hameed A."/>
            <person name="Lin S.-Y."/>
            <person name="Shahina M."/>
            <person name="Lai W.-A."/>
            <person name="Young C.-C."/>
        </authorList>
    </citation>
    <scope>NUCLEOTIDE SEQUENCE [LARGE SCALE GENOMIC DNA]</scope>
    <source>
        <strain evidence="3 4">CC-AMO-30D</strain>
    </source>
</reference>